<name>A0A0C4YGD5_9BURK</name>
<gene>
    <name evidence="1" type="ORF">RR42_s0162</name>
</gene>
<organism evidence="1 2">
    <name type="scientific">Cupriavidus basilensis</name>
    <dbReference type="NCBI Taxonomy" id="68895"/>
    <lineage>
        <taxon>Bacteria</taxon>
        <taxon>Pseudomonadati</taxon>
        <taxon>Pseudomonadota</taxon>
        <taxon>Betaproteobacteria</taxon>
        <taxon>Burkholderiales</taxon>
        <taxon>Burkholderiaceae</taxon>
        <taxon>Cupriavidus</taxon>
    </lineage>
</organism>
<sequence>MKAITAELKSDIEDAAAAGLLSSLPPAVAEKDIHITDALIALSKIRIAHIAHRQERRKGDTRPARVALKSQLVFAGGTCLSKAHGLIERMSEDIDIKVLLENAPDGYALPKGHSTRKRLGDIQTELEERLTRVGFVFTKIEDKNNPFSNDNRRYYRLAVEYGPQFKDVSGVLRPELKVELIHRPPKLPVEALDMGYLLDRFIPRDTPVRFQMLAISVAETLAEKVLSLLRRCAWKWDGHQRGDSDPALVRHVYDVWRIHTARPEAIEPARAVFAALVVKDVEEFKGQHPGFDTKPYAVLSNALDRARSDEGLRRDFSQRLLPLLFAKEKPVFETCFASFAAIAEHFLTTASVTKSGWHPPPPCLPDNKD</sequence>
<dbReference type="EMBL" id="CP010537">
    <property type="protein sequence ID" value="AJG21760.1"/>
    <property type="molecule type" value="Genomic_DNA"/>
</dbReference>
<dbReference type="RefSeq" id="WP_052494846.1">
    <property type="nucleotide sequence ID" value="NZ_CP010537.1"/>
</dbReference>
<dbReference type="Proteomes" id="UP000031843">
    <property type="component" value="Chromosome secondary"/>
</dbReference>
<protein>
    <submittedName>
        <fullName evidence="1">Inorganic pyrophosphatase/exopolyphosphatase</fullName>
    </submittedName>
</protein>
<dbReference type="KEGG" id="cbw:RR42_s0162"/>
<evidence type="ECO:0000313" key="1">
    <source>
        <dbReference type="EMBL" id="AJG21760.1"/>
    </source>
</evidence>
<dbReference type="Pfam" id="PF08843">
    <property type="entry name" value="AbiEii"/>
    <property type="match status" value="1"/>
</dbReference>
<dbReference type="InterPro" id="IPR014942">
    <property type="entry name" value="AbiEii"/>
</dbReference>
<evidence type="ECO:0000313" key="2">
    <source>
        <dbReference type="Proteomes" id="UP000031843"/>
    </source>
</evidence>
<dbReference type="STRING" id="68895.RR42_s0162"/>
<dbReference type="Gene3D" id="3.10.450.620">
    <property type="entry name" value="JHP933, nucleotidyltransferase-like core domain"/>
    <property type="match status" value="1"/>
</dbReference>
<dbReference type="AlphaFoldDB" id="A0A0C4YGD5"/>
<accession>A0A0C4YGD5</accession>
<dbReference type="OrthoDB" id="9780929at2"/>
<keyword evidence="2" id="KW-1185">Reference proteome</keyword>
<reference evidence="1 2" key="1">
    <citation type="journal article" date="2015" name="Genome Announc.">
        <title>Complete Genome Sequence of Cupriavidus basilensis 4G11, Isolated from the Oak Ridge Field Research Center Site.</title>
        <authorList>
            <person name="Ray J."/>
            <person name="Waters R.J."/>
            <person name="Skerker J.M."/>
            <person name="Kuehl J.V."/>
            <person name="Price M.N."/>
            <person name="Huang J."/>
            <person name="Chakraborty R."/>
            <person name="Arkin A.P."/>
            <person name="Deutschbauer A."/>
        </authorList>
    </citation>
    <scope>NUCLEOTIDE SEQUENCE [LARGE SCALE GENOMIC DNA]</scope>
    <source>
        <strain evidence="1">4G11</strain>
    </source>
</reference>
<proteinExistence type="predicted"/>